<evidence type="ECO:0000313" key="5">
    <source>
        <dbReference type="Proteomes" id="UP001500665"/>
    </source>
</evidence>
<feature type="domain" description="HTH luxR-type" evidence="3">
    <location>
        <begin position="839"/>
        <end position="904"/>
    </location>
</feature>
<evidence type="ECO:0000256" key="1">
    <source>
        <dbReference type="ARBA" id="ARBA00022737"/>
    </source>
</evidence>
<dbReference type="Gene3D" id="1.25.40.10">
    <property type="entry name" value="Tetratricopeptide repeat domain"/>
    <property type="match status" value="1"/>
</dbReference>
<dbReference type="InterPro" id="IPR027417">
    <property type="entry name" value="P-loop_NTPase"/>
</dbReference>
<organism evidence="4 5">
    <name type="scientific">Actinocorallia libanotica</name>
    <dbReference type="NCBI Taxonomy" id="46162"/>
    <lineage>
        <taxon>Bacteria</taxon>
        <taxon>Bacillati</taxon>
        <taxon>Actinomycetota</taxon>
        <taxon>Actinomycetes</taxon>
        <taxon>Streptosporangiales</taxon>
        <taxon>Thermomonosporaceae</taxon>
        <taxon>Actinocorallia</taxon>
    </lineage>
</organism>
<comment type="caution">
    <text evidence="4">The sequence shown here is derived from an EMBL/GenBank/DDBJ whole genome shotgun (WGS) entry which is preliminary data.</text>
</comment>
<dbReference type="InterPro" id="IPR016032">
    <property type="entry name" value="Sig_transdc_resp-reg_C-effctor"/>
</dbReference>
<name>A0ABP4BPJ7_9ACTN</name>
<protein>
    <recommendedName>
        <fullName evidence="3">HTH luxR-type domain-containing protein</fullName>
    </recommendedName>
</protein>
<dbReference type="Pfam" id="PF00196">
    <property type="entry name" value="GerE"/>
    <property type="match status" value="1"/>
</dbReference>
<dbReference type="SUPFAM" id="SSF46894">
    <property type="entry name" value="C-terminal effector domain of the bipartite response regulators"/>
    <property type="match status" value="1"/>
</dbReference>
<keyword evidence="1" id="KW-0677">Repeat</keyword>
<dbReference type="InterPro" id="IPR039420">
    <property type="entry name" value="WalR-like"/>
</dbReference>
<proteinExistence type="predicted"/>
<reference evidence="5" key="1">
    <citation type="journal article" date="2019" name="Int. J. Syst. Evol. Microbiol.">
        <title>The Global Catalogue of Microorganisms (GCM) 10K type strain sequencing project: providing services to taxonomists for standard genome sequencing and annotation.</title>
        <authorList>
            <consortium name="The Broad Institute Genomics Platform"/>
            <consortium name="The Broad Institute Genome Sequencing Center for Infectious Disease"/>
            <person name="Wu L."/>
            <person name="Ma J."/>
        </authorList>
    </citation>
    <scope>NUCLEOTIDE SEQUENCE [LARGE SCALE GENOMIC DNA]</scope>
    <source>
        <strain evidence="5">JCM 10696</strain>
    </source>
</reference>
<dbReference type="InterPro" id="IPR036388">
    <property type="entry name" value="WH-like_DNA-bd_sf"/>
</dbReference>
<keyword evidence="5" id="KW-1185">Reference proteome</keyword>
<dbReference type="Gene3D" id="1.10.10.10">
    <property type="entry name" value="Winged helix-like DNA-binding domain superfamily/Winged helix DNA-binding domain"/>
    <property type="match status" value="1"/>
</dbReference>
<dbReference type="PRINTS" id="PR00038">
    <property type="entry name" value="HTHLUXR"/>
</dbReference>
<dbReference type="CDD" id="cd06170">
    <property type="entry name" value="LuxR_C_like"/>
    <property type="match status" value="1"/>
</dbReference>
<dbReference type="Proteomes" id="UP001500665">
    <property type="component" value="Unassembled WGS sequence"/>
</dbReference>
<evidence type="ECO:0000259" key="3">
    <source>
        <dbReference type="PROSITE" id="PS50043"/>
    </source>
</evidence>
<dbReference type="InterPro" id="IPR000792">
    <property type="entry name" value="Tscrpt_reg_LuxR_C"/>
</dbReference>
<dbReference type="RefSeq" id="WP_344241700.1">
    <property type="nucleotide sequence ID" value="NZ_BAAAHH010000012.1"/>
</dbReference>
<dbReference type="PROSITE" id="PS50043">
    <property type="entry name" value="HTH_LUXR_2"/>
    <property type="match status" value="1"/>
</dbReference>
<sequence length="905" mass="97577">MALSPSEALARLLDLTYTPGTEGRLIAVRGDPGSGKTHLLSALVQERQWTALPATSYRCTRGERARTAIDAVRALLRQARRPCGEEGEEVVGLVRERRRPDRELVVLEDVHLADERTVSELITFSGGTPAPLVDLVVTLRPRQTPPELAEALGLTAAFGRTELIDLAPLSDHEMLTAFGPSASYELRRRSGGNPFALRALQALEQDERAGADSPATPFELAVSQEVRDLTPHERHVLHAAAVLRSRFDVELLAEVAALDVVVASAAVHNLLRRDLVRAEQPVDTLFSIRDEVFGTLLRRAIDPGWAARAHQRAIRRLSARGQGVQLGFHLASSPSGTRQGELTRIIAAARELMESDVSESIYLLTPLLAETPHSSEAGLRVRLALCSAFGRVGRLDESRNLLFVVHEAASPDKPGPDAAERAEEVAFVSGVEAVLSQDQQTVDLLEEYLALPELRDTPLWPRLAFARGFRQTMQGRPVEHGELDAALQAGHAGPARAGLLALRALAELADGGLTAADEAACRSGELLDRTPEHQLARGLDALCAVAIAHIYLGRFTDARRHLQRGLAIARRRRHTYLLPTLLVLLSESERHLGLLEKARASADAAIIESSSGTPLRLSQAVALKAAAELWAQPPGSGRARGLARQALAQQAPSPTRVNGSAAQAALVLAQDAWLEGDPRHCIALLLNEGRGRRLAAIPTNQHSAVRELLCAAGMDAGLPLDDWAHLSHEHARRHATPPDRAYDTLIQGHLHRSQGALVEAARHYQDATALFAEAGMAVIQAYALGHAARVHAELGRAERARGLADLAGELARRAGAQTLTAWIDGLLGASTGPAAGIAELDVFGQLTAREREVAMLLCSGMKRSEIAERLAISARTVDVHLTRVYRKTGVASRVQLTLAVQRALL</sequence>
<dbReference type="PANTHER" id="PTHR43214">
    <property type="entry name" value="TWO-COMPONENT RESPONSE REGULATOR"/>
    <property type="match status" value="1"/>
</dbReference>
<dbReference type="InterPro" id="IPR056884">
    <property type="entry name" value="NPHP3-like_N"/>
</dbReference>
<dbReference type="Pfam" id="PF24883">
    <property type="entry name" value="NPHP3_N"/>
    <property type="match status" value="1"/>
</dbReference>
<evidence type="ECO:0000256" key="2">
    <source>
        <dbReference type="ARBA" id="ARBA00023125"/>
    </source>
</evidence>
<gene>
    <name evidence="4" type="ORF">GCM10009550_33190</name>
</gene>
<dbReference type="EMBL" id="BAAAHH010000012">
    <property type="protein sequence ID" value="GAA0952449.1"/>
    <property type="molecule type" value="Genomic_DNA"/>
</dbReference>
<dbReference type="SUPFAM" id="SSF52540">
    <property type="entry name" value="P-loop containing nucleoside triphosphate hydrolases"/>
    <property type="match status" value="1"/>
</dbReference>
<evidence type="ECO:0000313" key="4">
    <source>
        <dbReference type="EMBL" id="GAA0952449.1"/>
    </source>
</evidence>
<dbReference type="InterPro" id="IPR011990">
    <property type="entry name" value="TPR-like_helical_dom_sf"/>
</dbReference>
<dbReference type="SMART" id="SM00421">
    <property type="entry name" value="HTH_LUXR"/>
    <property type="match status" value="1"/>
</dbReference>
<accession>A0ABP4BPJ7</accession>
<keyword evidence="2" id="KW-0238">DNA-binding</keyword>